<feature type="transmembrane region" description="Helical" evidence="5">
    <location>
        <begin position="21"/>
        <end position="44"/>
    </location>
</feature>
<comment type="caution">
    <text evidence="6">The sequence shown here is derived from an EMBL/GenBank/DDBJ whole genome shotgun (WGS) entry which is preliminary data.</text>
</comment>
<dbReference type="Proteomes" id="UP000473648">
    <property type="component" value="Unassembled WGS sequence"/>
</dbReference>
<dbReference type="SUPFAM" id="SSF51445">
    <property type="entry name" value="(Trans)glycosidases"/>
    <property type="match status" value="1"/>
</dbReference>
<dbReference type="GO" id="GO:0003796">
    <property type="term" value="F:lysozyme activity"/>
    <property type="evidence" value="ECO:0007669"/>
    <property type="project" value="UniProtKB-EC"/>
</dbReference>
<dbReference type="InterPro" id="IPR002053">
    <property type="entry name" value="Glyco_hydro_25"/>
</dbReference>
<evidence type="ECO:0000256" key="3">
    <source>
        <dbReference type="ARBA" id="ARBA00023295"/>
    </source>
</evidence>
<proteinExistence type="inferred from homology"/>
<evidence type="ECO:0000256" key="5">
    <source>
        <dbReference type="SAM" id="Phobius"/>
    </source>
</evidence>
<dbReference type="GO" id="GO:0009253">
    <property type="term" value="P:peptidoglycan catabolic process"/>
    <property type="evidence" value="ECO:0007669"/>
    <property type="project" value="InterPro"/>
</dbReference>
<evidence type="ECO:0000256" key="4">
    <source>
        <dbReference type="RuleBase" id="RU361176"/>
    </source>
</evidence>
<evidence type="ECO:0000256" key="2">
    <source>
        <dbReference type="ARBA" id="ARBA00022801"/>
    </source>
</evidence>
<dbReference type="InterPro" id="IPR008270">
    <property type="entry name" value="Glyco_hydro_25_AS"/>
</dbReference>
<dbReference type="GO" id="GO:0016998">
    <property type="term" value="P:cell wall macromolecule catabolic process"/>
    <property type="evidence" value="ECO:0007669"/>
    <property type="project" value="InterPro"/>
</dbReference>
<evidence type="ECO:0000313" key="6">
    <source>
        <dbReference type="EMBL" id="MQM73095.1"/>
    </source>
</evidence>
<sequence>MEQIPEPRTPSSFIKKAKNHWKAILILIVAAAIAVTIAVVVWTIQNDKKMVRGIDVSAYQGEIDWDKIADQGFKFAYIKATEGTTLVDKRFKTNWDDADDAGLYRGAYFFLTLNKSGAKQAAHFLNTVPSDDNALPAVIDFELYGSYLKTPPSQEKIDSILKPAIQKIKKKTGRNPIIYTNYNTYNQYIKSGYKDITIWICDLSNTSPKLSGNHQWVFWQHSQRGFIDGIGDGSQQFVDLDIYNGNYKQFKKFVKQ</sequence>
<keyword evidence="5" id="KW-1133">Transmembrane helix</keyword>
<dbReference type="PROSITE" id="PS51904">
    <property type="entry name" value="GLYCOSYL_HYDROL_F25_2"/>
    <property type="match status" value="1"/>
</dbReference>
<keyword evidence="2 4" id="KW-0378">Hydrolase</keyword>
<reference evidence="6" key="1">
    <citation type="journal article" date="2020" name="Appl. Environ. Microbiol.">
        <title>Medium-Chain Fatty Acid Synthesis by 'Candidatus Weimeria bifida' gen. nov., sp. nov., and 'Candidatus Pseudoramibacter fermentans' sp. nov.</title>
        <authorList>
            <person name="Scarborough M.J."/>
            <person name="Myers K.S."/>
            <person name="Donohue T.J."/>
            <person name="Noguera D.R."/>
        </authorList>
    </citation>
    <scope>NUCLEOTIDE SEQUENCE</scope>
    <source>
        <strain evidence="6">EUB1.1</strain>
    </source>
</reference>
<dbReference type="PANTHER" id="PTHR34135">
    <property type="entry name" value="LYSOZYME"/>
    <property type="match status" value="1"/>
</dbReference>
<organism evidence="6 7">
    <name type="scientific">Candidatus Pseudoramibacter fermentans</name>
    <dbReference type="NCBI Taxonomy" id="2594427"/>
    <lineage>
        <taxon>Bacteria</taxon>
        <taxon>Bacillati</taxon>
        <taxon>Bacillota</taxon>
        <taxon>Clostridia</taxon>
        <taxon>Eubacteriales</taxon>
        <taxon>Eubacteriaceae</taxon>
        <taxon>Pseudoramibacter</taxon>
    </lineage>
</organism>
<dbReference type="EMBL" id="VOGB01000004">
    <property type="protein sequence ID" value="MQM73095.1"/>
    <property type="molecule type" value="Genomic_DNA"/>
</dbReference>
<dbReference type="PROSITE" id="PS00953">
    <property type="entry name" value="GLYCOSYL_HYDROL_F25_1"/>
    <property type="match status" value="1"/>
</dbReference>
<dbReference type="InterPro" id="IPR018077">
    <property type="entry name" value="Glyco_hydro_fam25_subgr"/>
</dbReference>
<evidence type="ECO:0000256" key="1">
    <source>
        <dbReference type="ARBA" id="ARBA00010646"/>
    </source>
</evidence>
<dbReference type="AlphaFoldDB" id="A0A6L5GS73"/>
<keyword evidence="5" id="KW-0472">Membrane</keyword>
<name>A0A6L5GS73_9FIRM</name>
<dbReference type="PANTHER" id="PTHR34135:SF2">
    <property type="entry name" value="LYSOZYME"/>
    <property type="match status" value="1"/>
</dbReference>
<evidence type="ECO:0000313" key="7">
    <source>
        <dbReference type="Proteomes" id="UP000473648"/>
    </source>
</evidence>
<keyword evidence="7" id="KW-1185">Reference proteome</keyword>
<dbReference type="GO" id="GO:0016052">
    <property type="term" value="P:carbohydrate catabolic process"/>
    <property type="evidence" value="ECO:0007669"/>
    <property type="project" value="TreeGrafter"/>
</dbReference>
<dbReference type="Gene3D" id="3.20.20.80">
    <property type="entry name" value="Glycosidases"/>
    <property type="match status" value="1"/>
</dbReference>
<accession>A0A6L5GS73</accession>
<dbReference type="SMART" id="SM00641">
    <property type="entry name" value="Glyco_25"/>
    <property type="match status" value="1"/>
</dbReference>
<dbReference type="EC" id="3.2.1.17" evidence="4"/>
<comment type="similarity">
    <text evidence="1 4">Belongs to the glycosyl hydrolase 25 family.</text>
</comment>
<keyword evidence="5" id="KW-0812">Transmembrane</keyword>
<comment type="catalytic activity">
    <reaction evidence="4">
        <text>Hydrolysis of (1-&gt;4)-beta-linkages between N-acetylmuramic acid and N-acetyl-D-glucosamine residues in a peptidoglycan and between N-acetyl-D-glucosamine residues in chitodextrins.</text>
        <dbReference type="EC" id="3.2.1.17"/>
    </reaction>
</comment>
<dbReference type="Pfam" id="PF01183">
    <property type="entry name" value="Glyco_hydro_25"/>
    <property type="match status" value="1"/>
</dbReference>
<protein>
    <recommendedName>
        <fullName evidence="4">Lysozyme</fullName>
        <ecNumber evidence="4">3.2.1.17</ecNumber>
    </recommendedName>
</protein>
<gene>
    <name evidence="6" type="ORF">FRC53_06695</name>
</gene>
<keyword evidence="3 4" id="KW-0326">Glycosidase</keyword>
<dbReference type="InterPro" id="IPR017853">
    <property type="entry name" value="GH"/>
</dbReference>